<gene>
    <name evidence="1" type="ORF">PAUS00366_LOCUS4022</name>
</gene>
<reference evidence="1" key="1">
    <citation type="submission" date="2021-01" db="EMBL/GenBank/DDBJ databases">
        <authorList>
            <person name="Corre E."/>
            <person name="Pelletier E."/>
            <person name="Niang G."/>
            <person name="Scheremetjew M."/>
            <person name="Finn R."/>
            <person name="Kale V."/>
            <person name="Holt S."/>
            <person name="Cochrane G."/>
            <person name="Meng A."/>
            <person name="Brown T."/>
            <person name="Cohen L."/>
        </authorList>
    </citation>
    <scope>NUCLEOTIDE SEQUENCE</scope>
    <source>
        <strain evidence="1">10249 10 AB</strain>
    </source>
</reference>
<name>A0A7S4EFX6_9STRA</name>
<dbReference type="EMBL" id="HBIX01005073">
    <property type="protein sequence ID" value="CAE0711285.1"/>
    <property type="molecule type" value="Transcribed_RNA"/>
</dbReference>
<proteinExistence type="predicted"/>
<evidence type="ECO:0000313" key="1">
    <source>
        <dbReference type="EMBL" id="CAE0711285.1"/>
    </source>
</evidence>
<dbReference type="AlphaFoldDB" id="A0A7S4EFX6"/>
<sequence length="103" mass="11767">MRRSMSASKSFGTDTSPFLLTRNFPLKFRVGSLAPVSSFKKRQTSGAVSPLILPDFMMIPEKFFDFQNFLIFSSLTVSPQLNSRLGNARMTRFLPHRAFRRSN</sequence>
<protein>
    <submittedName>
        <fullName evidence="1">Uncharacterized protein</fullName>
    </submittedName>
</protein>
<accession>A0A7S4EFX6</accession>
<organism evidence="1">
    <name type="scientific">Pseudo-nitzschia australis</name>
    <dbReference type="NCBI Taxonomy" id="44445"/>
    <lineage>
        <taxon>Eukaryota</taxon>
        <taxon>Sar</taxon>
        <taxon>Stramenopiles</taxon>
        <taxon>Ochrophyta</taxon>
        <taxon>Bacillariophyta</taxon>
        <taxon>Bacillariophyceae</taxon>
        <taxon>Bacillariophycidae</taxon>
        <taxon>Bacillariales</taxon>
        <taxon>Bacillariaceae</taxon>
        <taxon>Pseudo-nitzschia</taxon>
    </lineage>
</organism>